<dbReference type="EMBL" id="CAUYUJ010002338">
    <property type="protein sequence ID" value="CAK0800352.1"/>
    <property type="molecule type" value="Genomic_DNA"/>
</dbReference>
<sequence length="1115" mass="123346">MAPAPAAPDTEHRQEGAVDVEPDIPPIPEEPDAADSSERTLLADVQRLLDRADRTEHDAEADIVANDSNQVRGHAGCPICDDAKHLHKYKLRRTEPIVHVTGQGATDKPFGAMVHIDWLEIRRGTQAFKTAQRALMLTDGLTVFLGAGPSNSKEAGVVVELIHRCDDVPPAIWRWWSDRAAEFLAASQHVRSLRPLAHFTSVPWRHAPKAERTNRTASEGTRALLIQSGLDEAWWAMALLIWIAMWNGFMIGKDGMTPYFRRRGAPAPCKQYAFGALVLFHPRRPVPQQGAEPLRDKLQSRLVPAVQINITVLPGGKWASSYGVIPLSRFTSESDVVFPEDVAFPIKQRLAIHGATVDKTLPAPRVAGDAETWEILEDKGDIDMEAEFFDGMWKDNAAKFDSSVPLCHVLALEPDTQGDEVQPVATAPAGDFHPVDADIAEAQQAVDDVQPEIAIVEGGAAPPGWRIERFGRGGDRVRLLHVPPWPRRPPTCEPEVWVSIGRAAQKELRAEWGRLDAPGFAAQESRRSKWQQAKQKGVVAPPTPLAAVARGIAPTSGNSRPPGSDVEKDTTTHELRDTTLQLERPAVALRPSATRVVQQARSMIIIGDYRFLLLELGCSEDSELSAAAQEHCLAVRITAREDLTLKSTKRAGHAIIRFCVLHEVEVHAWVSIPCTFGCPWKSVNTALGVNAGDESLTNKLIVAAVQICELVDRTNNTFSWEWVDRNFLWHDPRVVGMLARRGPYADLPKHIPQASFVESRGKIAAASALYTPRLVNLKSQEARTDKAKAAIEAELEGRRNWGTWDMSRVRSLKDWMADDSYKDVVVGRVFVILGCKSSEIDEGQWRYRARAVFQGNNIWTRTGRSAYEIFEDVSNSPASLIAARTVDGWHSIWLHADGSIMVIYVDDFLLAVTAANAKKHWHELGEHIVFQEAYAEVLRYLGALYHFDHVDPQEPMRVRTVTASMSGHLHNLVDKFKLEYRGALRKVSHQTATSSGSAESETISASTAVRHCALPVQTLISDMLGALVPIDCRVDNAQAIQAIQKGYSKRLRCLSQTHGCSIGAMHEIYNDPEAAPDVEYHGTATPKGDFFTKSLIPAPFAEAWERIGMRRAAKL</sequence>
<dbReference type="Proteomes" id="UP001189429">
    <property type="component" value="Unassembled WGS sequence"/>
</dbReference>
<feature type="region of interest" description="Disordered" evidence="1">
    <location>
        <begin position="1"/>
        <end position="39"/>
    </location>
</feature>
<keyword evidence="3" id="KW-1185">Reference proteome</keyword>
<feature type="compositionally biased region" description="Basic and acidic residues" evidence="1">
    <location>
        <begin position="565"/>
        <end position="574"/>
    </location>
</feature>
<dbReference type="SUPFAM" id="SSF53098">
    <property type="entry name" value="Ribonuclease H-like"/>
    <property type="match status" value="1"/>
</dbReference>
<feature type="region of interest" description="Disordered" evidence="1">
    <location>
        <begin position="552"/>
        <end position="574"/>
    </location>
</feature>
<organism evidence="2 3">
    <name type="scientific">Prorocentrum cordatum</name>
    <dbReference type="NCBI Taxonomy" id="2364126"/>
    <lineage>
        <taxon>Eukaryota</taxon>
        <taxon>Sar</taxon>
        <taxon>Alveolata</taxon>
        <taxon>Dinophyceae</taxon>
        <taxon>Prorocentrales</taxon>
        <taxon>Prorocentraceae</taxon>
        <taxon>Prorocentrum</taxon>
    </lineage>
</organism>
<gene>
    <name evidence="2" type="ORF">PCOR1329_LOCUS8520</name>
</gene>
<evidence type="ECO:0000313" key="3">
    <source>
        <dbReference type="Proteomes" id="UP001189429"/>
    </source>
</evidence>
<protein>
    <recommendedName>
        <fullName evidence="4">Copia protein</fullName>
    </recommendedName>
</protein>
<evidence type="ECO:0000256" key="1">
    <source>
        <dbReference type="SAM" id="MobiDB-lite"/>
    </source>
</evidence>
<proteinExistence type="predicted"/>
<evidence type="ECO:0000313" key="2">
    <source>
        <dbReference type="EMBL" id="CAK0800352.1"/>
    </source>
</evidence>
<accession>A0ABN9Q4G5</accession>
<comment type="caution">
    <text evidence="2">The sequence shown here is derived from an EMBL/GenBank/DDBJ whole genome shotgun (WGS) entry which is preliminary data.</text>
</comment>
<evidence type="ECO:0008006" key="4">
    <source>
        <dbReference type="Google" id="ProtNLM"/>
    </source>
</evidence>
<reference evidence="2" key="1">
    <citation type="submission" date="2023-10" db="EMBL/GenBank/DDBJ databases">
        <authorList>
            <person name="Chen Y."/>
            <person name="Shah S."/>
            <person name="Dougan E. K."/>
            <person name="Thang M."/>
            <person name="Chan C."/>
        </authorList>
    </citation>
    <scope>NUCLEOTIDE SEQUENCE [LARGE SCALE GENOMIC DNA]</scope>
</reference>
<dbReference type="InterPro" id="IPR012337">
    <property type="entry name" value="RNaseH-like_sf"/>
</dbReference>
<name>A0ABN9Q4G5_9DINO</name>